<proteinExistence type="predicted"/>
<evidence type="ECO:0000313" key="1">
    <source>
        <dbReference type="EMBL" id="MPM10495.1"/>
    </source>
</evidence>
<dbReference type="EMBL" id="VSSQ01001700">
    <property type="protein sequence ID" value="MPM10495.1"/>
    <property type="molecule type" value="Genomic_DNA"/>
</dbReference>
<reference evidence="1" key="1">
    <citation type="submission" date="2019-08" db="EMBL/GenBank/DDBJ databases">
        <authorList>
            <person name="Kucharzyk K."/>
            <person name="Murdoch R.W."/>
            <person name="Higgins S."/>
            <person name="Loffler F."/>
        </authorList>
    </citation>
    <scope>NUCLEOTIDE SEQUENCE</scope>
</reference>
<accession>A0A644X2W9</accession>
<protein>
    <submittedName>
        <fullName evidence="1">Uncharacterized protein</fullName>
    </submittedName>
</protein>
<sequence length="155" mass="17389">MDSSLALFSVSGLEQRLKRELSACNAVTERYGLTLSESAVLAITEKRTQTLLETGRVEFGESVIPKLINAFCDSPYLLQDDYEETLCALTEAFYSFKNDCFDRLTDDELIKSLRACYDAYEGGLDAVCSLTIEELLRGRRLDDADDPDDGEEEDE</sequence>
<comment type="caution">
    <text evidence="1">The sequence shown here is derived from an EMBL/GenBank/DDBJ whole genome shotgun (WGS) entry which is preliminary data.</text>
</comment>
<dbReference type="InterPro" id="IPR046286">
    <property type="entry name" value="DUF6323"/>
</dbReference>
<dbReference type="AlphaFoldDB" id="A0A644X2W9"/>
<name>A0A644X2W9_9ZZZZ</name>
<dbReference type="Pfam" id="PF19848">
    <property type="entry name" value="DUF6323"/>
    <property type="match status" value="1"/>
</dbReference>
<organism evidence="1">
    <name type="scientific">bioreactor metagenome</name>
    <dbReference type="NCBI Taxonomy" id="1076179"/>
    <lineage>
        <taxon>unclassified sequences</taxon>
        <taxon>metagenomes</taxon>
        <taxon>ecological metagenomes</taxon>
    </lineage>
</organism>
<gene>
    <name evidence="1" type="ORF">SDC9_56827</name>
</gene>